<proteinExistence type="predicted"/>
<protein>
    <submittedName>
        <fullName evidence="2">Uncharacterized protein</fullName>
    </submittedName>
</protein>
<gene>
    <name evidence="2" type="ORF">Taro_032979</name>
</gene>
<feature type="compositionally biased region" description="Pro residues" evidence="1">
    <location>
        <begin position="205"/>
        <end position="215"/>
    </location>
</feature>
<comment type="caution">
    <text evidence="2">The sequence shown here is derived from an EMBL/GenBank/DDBJ whole genome shotgun (WGS) entry which is preliminary data.</text>
</comment>
<sequence length="251" mass="26707">QASVPFTEPRSGKPSSFLPISFSLLAIQSTPPHAFIAPHSNALCVRPHVPTTTPVAALPTSTQAPASALHSACVSLASPALVTALRARACVRVGQPPRADLCPLSPRACLRPALSSPSLPCVSTACQRAPPPCSPTPVPLLRLHRPPRPLCQHLRSHRLAAPSLACALVASPLPSNLRRRKKKKGRRGGRRRRRNLHCRTHPPASSWPPQDPPPAIVTAGNPLLHHRNCPSLPLSGFSLHEVRGKRAEGGS</sequence>
<accession>A0A843VU28</accession>
<feature type="region of interest" description="Disordered" evidence="1">
    <location>
        <begin position="175"/>
        <end position="215"/>
    </location>
</feature>
<evidence type="ECO:0000313" key="3">
    <source>
        <dbReference type="Proteomes" id="UP000652761"/>
    </source>
</evidence>
<dbReference type="Proteomes" id="UP000652761">
    <property type="component" value="Unassembled WGS sequence"/>
</dbReference>
<feature type="non-terminal residue" evidence="2">
    <location>
        <position position="1"/>
    </location>
</feature>
<evidence type="ECO:0000313" key="2">
    <source>
        <dbReference type="EMBL" id="MQM00249.1"/>
    </source>
</evidence>
<dbReference type="AlphaFoldDB" id="A0A843VU28"/>
<dbReference type="EMBL" id="NMUH01002479">
    <property type="protein sequence ID" value="MQM00249.1"/>
    <property type="molecule type" value="Genomic_DNA"/>
</dbReference>
<keyword evidence="3" id="KW-1185">Reference proteome</keyword>
<reference evidence="2" key="1">
    <citation type="submission" date="2017-07" db="EMBL/GenBank/DDBJ databases">
        <title>Taro Niue Genome Assembly and Annotation.</title>
        <authorList>
            <person name="Atibalentja N."/>
            <person name="Keating K."/>
            <person name="Fields C.J."/>
        </authorList>
    </citation>
    <scope>NUCLEOTIDE SEQUENCE</scope>
    <source>
        <strain evidence="2">Niue_2</strain>
        <tissue evidence="2">Leaf</tissue>
    </source>
</reference>
<organism evidence="2 3">
    <name type="scientific">Colocasia esculenta</name>
    <name type="common">Wild taro</name>
    <name type="synonym">Arum esculentum</name>
    <dbReference type="NCBI Taxonomy" id="4460"/>
    <lineage>
        <taxon>Eukaryota</taxon>
        <taxon>Viridiplantae</taxon>
        <taxon>Streptophyta</taxon>
        <taxon>Embryophyta</taxon>
        <taxon>Tracheophyta</taxon>
        <taxon>Spermatophyta</taxon>
        <taxon>Magnoliopsida</taxon>
        <taxon>Liliopsida</taxon>
        <taxon>Araceae</taxon>
        <taxon>Aroideae</taxon>
        <taxon>Colocasieae</taxon>
        <taxon>Colocasia</taxon>
    </lineage>
</organism>
<name>A0A843VU28_COLES</name>
<feature type="compositionally biased region" description="Basic residues" evidence="1">
    <location>
        <begin position="177"/>
        <end position="200"/>
    </location>
</feature>
<evidence type="ECO:0000256" key="1">
    <source>
        <dbReference type="SAM" id="MobiDB-lite"/>
    </source>
</evidence>